<dbReference type="EMBL" id="CP003345">
    <property type="protein sequence ID" value="AFM04953.1"/>
    <property type="molecule type" value="Genomic_DNA"/>
</dbReference>
<dbReference type="Proteomes" id="UP000006054">
    <property type="component" value="Chromosome"/>
</dbReference>
<evidence type="ECO:0000313" key="1">
    <source>
        <dbReference type="EMBL" id="AFM04953.1"/>
    </source>
</evidence>
<dbReference type="eggNOG" id="ENOG50302C8">
    <property type="taxonomic scope" value="Bacteria"/>
</dbReference>
<evidence type="ECO:0000313" key="2">
    <source>
        <dbReference type="Proteomes" id="UP000006054"/>
    </source>
</evidence>
<keyword evidence="2" id="KW-1185">Reference proteome</keyword>
<dbReference type="RefSeq" id="WP_014798390.1">
    <property type="nucleotide sequence ID" value="NC_018018.1"/>
</dbReference>
<gene>
    <name evidence="1" type="ordered locus">Fleli_2590</name>
</gene>
<reference evidence="2" key="1">
    <citation type="submission" date="2012-06" db="EMBL/GenBank/DDBJ databases">
        <title>The complete genome of Flexibacter litoralis DSM 6794.</title>
        <authorList>
            <person name="Lucas S."/>
            <person name="Copeland A."/>
            <person name="Lapidus A."/>
            <person name="Glavina del Rio T."/>
            <person name="Dalin E."/>
            <person name="Tice H."/>
            <person name="Bruce D."/>
            <person name="Goodwin L."/>
            <person name="Pitluck S."/>
            <person name="Peters L."/>
            <person name="Ovchinnikova G."/>
            <person name="Lu M."/>
            <person name="Kyrpides N."/>
            <person name="Mavromatis K."/>
            <person name="Ivanova N."/>
            <person name="Brettin T."/>
            <person name="Detter J.C."/>
            <person name="Han C."/>
            <person name="Larimer F."/>
            <person name="Land M."/>
            <person name="Hauser L."/>
            <person name="Markowitz V."/>
            <person name="Cheng J.-F."/>
            <person name="Hugenholtz P."/>
            <person name="Woyke T."/>
            <person name="Wu D."/>
            <person name="Spring S."/>
            <person name="Lang E."/>
            <person name="Kopitz M."/>
            <person name="Brambilla E."/>
            <person name="Klenk H.-P."/>
            <person name="Eisen J.A."/>
        </authorList>
    </citation>
    <scope>NUCLEOTIDE SEQUENCE [LARGE SCALE GENOMIC DNA]</scope>
    <source>
        <strain evidence="2">ATCC 23117 / DSM 6794 / NBRC 15988 / NCIMB 1366 / Sio-4</strain>
    </source>
</reference>
<sequence length="152" mass="17970">MSAMPTTNEYLELPYELNILQQNKIANVYWIPEAKTMVCEAVHAYMPQEDFKILFTEISNYVAKYFPENFVFDKRALKAFHQPSMEWYFTEWKDEMSKLYGLKKHRKLLPNITWFALAVKAGRAELAKKYPDGEFHNLDIQYKNSVLEAINS</sequence>
<dbReference type="KEGG" id="fli:Fleli_2590"/>
<name>I4ALW8_BERLS</name>
<organism evidence="1 2">
    <name type="scientific">Bernardetia litoralis (strain ATCC 23117 / DSM 6794 / NBRC 15988 / NCIMB 1366 / Fx l1 / Sio-4)</name>
    <name type="common">Flexibacter litoralis</name>
    <dbReference type="NCBI Taxonomy" id="880071"/>
    <lineage>
        <taxon>Bacteria</taxon>
        <taxon>Pseudomonadati</taxon>
        <taxon>Bacteroidota</taxon>
        <taxon>Cytophagia</taxon>
        <taxon>Cytophagales</taxon>
        <taxon>Bernardetiaceae</taxon>
        <taxon>Bernardetia</taxon>
    </lineage>
</organism>
<dbReference type="AlphaFoldDB" id="I4ALW8"/>
<accession>I4ALW8</accession>
<protein>
    <submittedName>
        <fullName evidence="1">Uncharacterized protein</fullName>
    </submittedName>
</protein>
<dbReference type="HOGENOM" id="CLU_1775217_0_0_10"/>
<proteinExistence type="predicted"/>
<dbReference type="OrthoDB" id="979413at2"/>